<evidence type="ECO:0000256" key="1">
    <source>
        <dbReference type="SAM" id="MobiDB-lite"/>
    </source>
</evidence>
<evidence type="ECO:0000313" key="3">
    <source>
        <dbReference type="EMBL" id="OAP64567.1"/>
    </source>
</evidence>
<name>A0A178ZXY5_9EURO</name>
<dbReference type="AlphaFoldDB" id="A0A178ZXY5"/>
<feature type="transmembrane region" description="Helical" evidence="2">
    <location>
        <begin position="672"/>
        <end position="697"/>
    </location>
</feature>
<reference evidence="3 4" key="1">
    <citation type="submission" date="2016-04" db="EMBL/GenBank/DDBJ databases">
        <title>Draft genome of Fonsecaea erecta CBS 125763.</title>
        <authorList>
            <person name="Weiss V.A."/>
            <person name="Vicente V.A."/>
            <person name="Raittz R.T."/>
            <person name="Moreno L.F."/>
            <person name="De Souza E.M."/>
            <person name="Pedrosa F.O."/>
            <person name="Steffens M.B."/>
            <person name="Faoro H."/>
            <person name="Tadra-Sfeir M.Z."/>
            <person name="Najafzadeh M.J."/>
            <person name="Felipe M.S."/>
            <person name="Teixeira M."/>
            <person name="Sun J."/>
            <person name="Xi L."/>
            <person name="Gomes R."/>
            <person name="De Azevedo C.M."/>
            <person name="Salgado C.G."/>
            <person name="Da Silva M.B."/>
            <person name="Nascimento M.F."/>
            <person name="Queiroz-Telles F."/>
            <person name="Attili D.S."/>
            <person name="Gorbushina A."/>
        </authorList>
    </citation>
    <scope>NUCLEOTIDE SEQUENCE [LARGE SCALE GENOMIC DNA]</scope>
    <source>
        <strain evidence="3 4">CBS 125763</strain>
    </source>
</reference>
<keyword evidence="2" id="KW-0472">Membrane</keyword>
<feature type="compositionally biased region" description="Polar residues" evidence="1">
    <location>
        <begin position="10"/>
        <end position="19"/>
    </location>
</feature>
<feature type="transmembrane region" description="Helical" evidence="2">
    <location>
        <begin position="50"/>
        <end position="76"/>
    </location>
</feature>
<proteinExistence type="predicted"/>
<keyword evidence="2" id="KW-1133">Transmembrane helix</keyword>
<sequence>MATKHDSSETFELTTPSLHSSRDPLWAGTSLDRPDTVVARRREPGKPLDIGRYGFGVLSLGTLLIGGAIALLWFLWKADDHNRFWRWIVAEGHIAQAIALTALVIRFAVFAQAALCTSMLANLALHKFHITLPHSVPVTLLQQQNNGPHQLVVNLFESWKKGKAGIVGLLAVSLVLTTTAVQFTSTILLSDLQISPIADLVRTSLIPSTLNWDAGISSQATWSGEGYMLLAPAQYPAFAEYSENKAIHETVDGVHDTGIVMRAFMPVTQKSPREMLRSYEGKATVLDSRVVCARPIVRHPSIDLGNIDECAGPRVSGDISIDLASVPRFRYHENVSVTESFSCSTAVPNARQPSEWSLMSCPVTQTAGIISAMDSIEEVLDPNSGTRYGMNTYMLYGVGQAYLLVNATGTWGRWLNYCKRRKIFDDDGGGPIVSNLSLVSEQDFVGRGEWLDIPTNDPQITFSFSLCYSAFNVADRTVSITSWRNRTEPSIEWDYDNRTFSTEGIRRQMGTVRINKTNPSLTINDTLTERGILTLAPPASNSSASHVGADGWVSSTDMRLQSRTGQAILLNANLGWKNAALRFCLDCQPSFGNSSSIANAGSDTSKEPSSLHPHHLSLMSTTLKATRHPAFALQSAFTNLFSMAYQDLALKFDEREEVQSSSFVLALRPMTWTAFASILILLMVHLALVNTVTILFASQGEGVIGGGWASVNQLRSDSLNGWIDGQVAGKRDRWVGEEMKRQGEAGKWVGVGVSGRIEALGVKAPGSDP</sequence>
<comment type="caution">
    <text evidence="3">The sequence shown here is derived from an EMBL/GenBank/DDBJ whole genome shotgun (WGS) entry which is preliminary data.</text>
</comment>
<dbReference type="EMBL" id="LVYI01000001">
    <property type="protein sequence ID" value="OAP64567.1"/>
    <property type="molecule type" value="Genomic_DNA"/>
</dbReference>
<dbReference type="Proteomes" id="UP000078343">
    <property type="component" value="Unassembled WGS sequence"/>
</dbReference>
<feature type="transmembrane region" description="Helical" evidence="2">
    <location>
        <begin position="166"/>
        <end position="189"/>
    </location>
</feature>
<dbReference type="RefSeq" id="XP_018697934.1">
    <property type="nucleotide sequence ID" value="XM_018832055.1"/>
</dbReference>
<gene>
    <name evidence="3" type="ORF">AYL99_00539</name>
</gene>
<dbReference type="OrthoDB" id="5428040at2759"/>
<accession>A0A178ZXY5</accession>
<dbReference type="GeneID" id="30004709"/>
<keyword evidence="4" id="KW-1185">Reference proteome</keyword>
<feature type="region of interest" description="Disordered" evidence="1">
    <location>
        <begin position="1"/>
        <end position="27"/>
    </location>
</feature>
<organism evidence="3 4">
    <name type="scientific">Fonsecaea erecta</name>
    <dbReference type="NCBI Taxonomy" id="1367422"/>
    <lineage>
        <taxon>Eukaryota</taxon>
        <taxon>Fungi</taxon>
        <taxon>Dikarya</taxon>
        <taxon>Ascomycota</taxon>
        <taxon>Pezizomycotina</taxon>
        <taxon>Eurotiomycetes</taxon>
        <taxon>Chaetothyriomycetidae</taxon>
        <taxon>Chaetothyriales</taxon>
        <taxon>Herpotrichiellaceae</taxon>
        <taxon>Fonsecaea</taxon>
    </lineage>
</organism>
<protein>
    <submittedName>
        <fullName evidence="3">Uncharacterized protein</fullName>
    </submittedName>
</protein>
<evidence type="ECO:0000256" key="2">
    <source>
        <dbReference type="SAM" id="Phobius"/>
    </source>
</evidence>
<evidence type="ECO:0000313" key="4">
    <source>
        <dbReference type="Proteomes" id="UP000078343"/>
    </source>
</evidence>
<feature type="transmembrane region" description="Helical" evidence="2">
    <location>
        <begin position="96"/>
        <end position="125"/>
    </location>
</feature>
<keyword evidence="2" id="KW-0812">Transmembrane</keyword>